<dbReference type="EMBL" id="CP012661">
    <property type="protein sequence ID" value="AMY70380.1"/>
    <property type="molecule type" value="Genomic_DNA"/>
</dbReference>
<dbReference type="PATRIC" id="fig|1335048.3.peg.3271"/>
<dbReference type="STRING" id="1335048.AKL17_3148"/>
<accession>A0A159Z755</accession>
<reference evidence="1 2" key="1">
    <citation type="submission" date="2015-09" db="EMBL/GenBank/DDBJ databases">
        <title>Complete genome sequence of Defluviimonas alba cai42t isolated from an oilfield in Xinjiang.</title>
        <authorList>
            <person name="Geng S."/>
            <person name="Pan X."/>
            <person name="Wu X."/>
        </authorList>
    </citation>
    <scope>NUCLEOTIDE SEQUENCE [LARGE SCALE GENOMIC DNA]</scope>
    <source>
        <strain evidence="2">cai42</strain>
    </source>
</reference>
<organism evidence="1 2">
    <name type="scientific">Frigidibacter mobilis</name>
    <dbReference type="NCBI Taxonomy" id="1335048"/>
    <lineage>
        <taxon>Bacteria</taxon>
        <taxon>Pseudomonadati</taxon>
        <taxon>Pseudomonadota</taxon>
        <taxon>Alphaproteobacteria</taxon>
        <taxon>Rhodobacterales</taxon>
        <taxon>Paracoccaceae</taxon>
        <taxon>Frigidibacter</taxon>
    </lineage>
</organism>
<gene>
    <name evidence="1" type="ORF">AKL17_3148</name>
</gene>
<keyword evidence="2" id="KW-1185">Reference proteome</keyword>
<sequence length="36" mass="3873">MSHRMALSFAARARGEDLGRLIDGVTETVTRIEAAA</sequence>
<proteinExistence type="predicted"/>
<dbReference type="KEGG" id="daa:AKL17_3148"/>
<evidence type="ECO:0000313" key="2">
    <source>
        <dbReference type="Proteomes" id="UP000076128"/>
    </source>
</evidence>
<dbReference type="AlphaFoldDB" id="A0A159Z755"/>
<evidence type="ECO:0000313" key="1">
    <source>
        <dbReference type="EMBL" id="AMY70380.1"/>
    </source>
</evidence>
<protein>
    <submittedName>
        <fullName evidence="1">Uncharacterized protein</fullName>
    </submittedName>
</protein>
<name>A0A159Z755_9RHOB</name>
<dbReference type="Proteomes" id="UP000076128">
    <property type="component" value="Chromosome"/>
</dbReference>